<dbReference type="GO" id="GO:0009251">
    <property type="term" value="P:glucan catabolic process"/>
    <property type="evidence" value="ECO:0007669"/>
    <property type="project" value="TreeGrafter"/>
</dbReference>
<reference evidence="6 7" key="1">
    <citation type="submission" date="2018-05" db="EMBL/GenBank/DDBJ databases">
        <title>Genomic Encyclopedia of Type Strains, Phase IV (KMG-IV): sequencing the most valuable type-strain genomes for metagenomic binning, comparative biology and taxonomic classification.</title>
        <authorList>
            <person name="Goeker M."/>
        </authorList>
    </citation>
    <scope>NUCLEOTIDE SEQUENCE [LARGE SCALE GENOMIC DNA]</scope>
    <source>
        <strain evidence="6 7">DSM 14263</strain>
    </source>
</reference>
<dbReference type="InterPro" id="IPR041443">
    <property type="entry name" value="Exop_C"/>
</dbReference>
<feature type="domain" description="Glycoside hydrolase family 3 N-terminal" evidence="3">
    <location>
        <begin position="68"/>
        <end position="391"/>
    </location>
</feature>
<feature type="domain" description="ExoP galactose-binding-like" evidence="5">
    <location>
        <begin position="678"/>
        <end position="836"/>
    </location>
</feature>
<evidence type="ECO:0000259" key="4">
    <source>
        <dbReference type="Pfam" id="PF01915"/>
    </source>
</evidence>
<accession>A0A316IH46</accession>
<evidence type="ECO:0000313" key="7">
    <source>
        <dbReference type="Proteomes" id="UP000245812"/>
    </source>
</evidence>
<dbReference type="PANTHER" id="PTHR30620:SF77">
    <property type="entry name" value="LYSOSOMAL BETA GLUCOSIDASE-LIKE"/>
    <property type="match status" value="1"/>
</dbReference>
<dbReference type="InterPro" id="IPR051915">
    <property type="entry name" value="Cellulose_Degrad_GH3"/>
</dbReference>
<dbReference type="Pfam" id="PF01915">
    <property type="entry name" value="Glyco_hydro_3_C"/>
    <property type="match status" value="1"/>
</dbReference>
<dbReference type="Pfam" id="PF18559">
    <property type="entry name" value="Exop_C"/>
    <property type="match status" value="1"/>
</dbReference>
<dbReference type="PRINTS" id="PR00133">
    <property type="entry name" value="GLHYDRLASE3"/>
</dbReference>
<dbReference type="InterPro" id="IPR002772">
    <property type="entry name" value="Glyco_hydro_3_C"/>
</dbReference>
<gene>
    <name evidence="6" type="ORF">C7456_103259</name>
</gene>
<dbReference type="InterPro" id="IPR001764">
    <property type="entry name" value="Glyco_hydro_3_N"/>
</dbReference>
<dbReference type="Pfam" id="PF00933">
    <property type="entry name" value="Glyco_hydro_3"/>
    <property type="match status" value="1"/>
</dbReference>
<evidence type="ECO:0000256" key="1">
    <source>
        <dbReference type="ARBA" id="ARBA00022801"/>
    </source>
</evidence>
<proteinExistence type="predicted"/>
<dbReference type="Gene3D" id="2.60.120.430">
    <property type="entry name" value="Galactose-binding lectin"/>
    <property type="match status" value="1"/>
</dbReference>
<dbReference type="InterPro" id="IPR036881">
    <property type="entry name" value="Glyco_hydro_3_C_sf"/>
</dbReference>
<dbReference type="SUPFAM" id="SSF51445">
    <property type="entry name" value="(Trans)glycosidases"/>
    <property type="match status" value="1"/>
</dbReference>
<feature type="chain" id="PRO_5016352379" evidence="2">
    <location>
        <begin position="30"/>
        <end position="856"/>
    </location>
</feature>
<evidence type="ECO:0000259" key="3">
    <source>
        <dbReference type="Pfam" id="PF00933"/>
    </source>
</evidence>
<evidence type="ECO:0000259" key="5">
    <source>
        <dbReference type="Pfam" id="PF18559"/>
    </source>
</evidence>
<organism evidence="6 7">
    <name type="scientific">Fulvimonas soli</name>
    <dbReference type="NCBI Taxonomy" id="155197"/>
    <lineage>
        <taxon>Bacteria</taxon>
        <taxon>Pseudomonadati</taxon>
        <taxon>Pseudomonadota</taxon>
        <taxon>Gammaproteobacteria</taxon>
        <taxon>Lysobacterales</taxon>
        <taxon>Rhodanobacteraceae</taxon>
        <taxon>Fulvimonas</taxon>
    </lineage>
</organism>
<dbReference type="PANTHER" id="PTHR30620">
    <property type="entry name" value="PERIPLASMIC BETA-GLUCOSIDASE-RELATED"/>
    <property type="match status" value="1"/>
</dbReference>
<evidence type="ECO:0000256" key="2">
    <source>
        <dbReference type="SAM" id="SignalP"/>
    </source>
</evidence>
<keyword evidence="7" id="KW-1185">Reference proteome</keyword>
<feature type="signal peptide" evidence="2">
    <location>
        <begin position="1"/>
        <end position="29"/>
    </location>
</feature>
<feature type="domain" description="Glycoside hydrolase family 3 C-terminal" evidence="4">
    <location>
        <begin position="429"/>
        <end position="644"/>
    </location>
</feature>
<dbReference type="EMBL" id="QGHC01000003">
    <property type="protein sequence ID" value="PWK92140.1"/>
    <property type="molecule type" value="Genomic_DNA"/>
</dbReference>
<dbReference type="Gene3D" id="3.40.50.1700">
    <property type="entry name" value="Glycoside hydrolase family 3 C-terminal domain"/>
    <property type="match status" value="1"/>
</dbReference>
<sequence>MRRARPMNERRRNRPTAMAALACLACAQAAGQHLPPTAHYADWPAVKGARGGDPALDARVRRIVSGMTLAQKIGQMTQAEIKSITPDEVRRYYIGSVLNGGGSWPNRDKHASIEDWLALADSYYDASMHTDMAVKIPVVWGTDAVHGHSNVYGATLFPHNVGLGAAHDAQLVREIGAATAKAVRATGVTWAFAPTLAVAQNVRWGRSYESFSSQPSLVREYARAFVEGLQGDFGPHNVMATAKHFVGDGATRQGTDQGEARVDRSTMINVHGAGYYGALEAGVLSVMASYNSWNDAAGGVDYGKMSGAPALLTDALKRKMGFDGFVVSDWNAIGQLPGCSNASCPQAINAGIDMVMVPDDWKAFIANTMRQVQDGEIPMARIDDAVGRIVRAKLRMGLFDRRPSQLPGAGDARLLQDRALARRAVRESLVLLKNNRDVLPLKRGMKLLVVGTRADSLPDQAGGWSLTWQGTDNTNADFPNAQSILDGLRDADGAANVAFSENAQGVDAKDYDAIVAVIGETPYAEMMGDIAPSSTLRFGDRYPGDAALLKKVAQSGKPVVTVFVAGRPLFVNPVLNLSDAFVMAWLPGSEGGGVADVLFAAGADGRRANFTGTLPRPWPGVPCPDADEAGASRWLFAPGYGLRYPTRHDLPALPEHDEVKACADASSMPVFHTLAVAPFALYLADAAQGERAVGSDLNGEIAWPGDRPLLRLRTVQVNTQQDAKAVTWLGPGRFLARGAQPADLTRLAAAHAALQFDVVVDAPARGPVKLAMRCGSRCGGDVDLGPVLAGYAAGTRQSVSVPLECFARRGVDLAHVDVPFEIAADAPFAAAFADIRVSAVATANRRDLSCASVGVR</sequence>
<dbReference type="GO" id="GO:0008422">
    <property type="term" value="F:beta-glucosidase activity"/>
    <property type="evidence" value="ECO:0007669"/>
    <property type="project" value="TreeGrafter"/>
</dbReference>
<dbReference type="SUPFAM" id="SSF52279">
    <property type="entry name" value="Beta-D-glucan exohydrolase, C-terminal domain"/>
    <property type="match status" value="1"/>
</dbReference>
<dbReference type="InterPro" id="IPR017853">
    <property type="entry name" value="GH"/>
</dbReference>
<keyword evidence="2" id="KW-0732">Signal</keyword>
<dbReference type="InterPro" id="IPR036962">
    <property type="entry name" value="Glyco_hydro_3_N_sf"/>
</dbReference>
<dbReference type="Proteomes" id="UP000245812">
    <property type="component" value="Unassembled WGS sequence"/>
</dbReference>
<keyword evidence="1" id="KW-0378">Hydrolase</keyword>
<comment type="caution">
    <text evidence="6">The sequence shown here is derived from an EMBL/GenBank/DDBJ whole genome shotgun (WGS) entry which is preliminary data.</text>
</comment>
<name>A0A316IH46_9GAMM</name>
<evidence type="ECO:0000313" key="6">
    <source>
        <dbReference type="EMBL" id="PWK92140.1"/>
    </source>
</evidence>
<protein>
    <submittedName>
        <fullName evidence="6">Beta-glucosidase</fullName>
    </submittedName>
</protein>
<dbReference type="Gene3D" id="3.20.20.300">
    <property type="entry name" value="Glycoside hydrolase, family 3, N-terminal domain"/>
    <property type="match status" value="1"/>
</dbReference>
<dbReference type="AlphaFoldDB" id="A0A316IH46"/>